<dbReference type="PROSITE" id="PS50158">
    <property type="entry name" value="ZF_CCHC"/>
    <property type="match status" value="1"/>
</dbReference>
<dbReference type="KEGG" id="pda:120106538"/>
<feature type="compositionally biased region" description="Acidic residues" evidence="2">
    <location>
        <begin position="249"/>
        <end position="258"/>
    </location>
</feature>
<dbReference type="PANTHER" id="PTHR34222:SF99">
    <property type="entry name" value="PROTEIN, PUTATIVE-RELATED"/>
    <property type="match status" value="1"/>
</dbReference>
<evidence type="ECO:0000313" key="5">
    <source>
        <dbReference type="RefSeq" id="XP_038975420.1"/>
    </source>
</evidence>
<keyword evidence="1" id="KW-0863">Zinc-finger</keyword>
<keyword evidence="4" id="KW-1185">Reference proteome</keyword>
<dbReference type="GeneID" id="120106538"/>
<name>A0A8B8ZMG9_PHODC</name>
<dbReference type="GO" id="GO:0003676">
    <property type="term" value="F:nucleic acid binding"/>
    <property type="evidence" value="ECO:0007669"/>
    <property type="project" value="InterPro"/>
</dbReference>
<accession>A0A8B8ZMG9</accession>
<dbReference type="GO" id="GO:0008270">
    <property type="term" value="F:zinc ion binding"/>
    <property type="evidence" value="ECO:0007669"/>
    <property type="project" value="UniProtKB-KW"/>
</dbReference>
<proteinExistence type="predicted"/>
<dbReference type="Proteomes" id="UP000228380">
    <property type="component" value="Unplaced"/>
</dbReference>
<keyword evidence="1" id="KW-0862">Zinc</keyword>
<protein>
    <submittedName>
        <fullName evidence="5">Uncharacterized protein LOC120106538</fullName>
    </submittedName>
</protein>
<sequence>MISTLSQNHGSVISYFTRLKGLWEELANFRPRQQQEHQSEEQVIQFLMGLDDSYSNVRGQILLMDPLPPVNKVFALVLQEERQRKIVATVQSSEVAAFASKTYERLVPNDHLSSNPKLIQKQNAMGQLRKKERPICSHCGKSGHSRDKCYRLHGFPPGFNFTKGKAPAANQISSVIAPDLSYDISKLTITPDQCQKILSVLLQPQLQSSGMMDVVKDVPRPSVNQAGRLQMTAKNARPPSVHSFSGPIELEDDWNGEA</sequence>
<feature type="domain" description="CCHC-type" evidence="3">
    <location>
        <begin position="136"/>
        <end position="149"/>
    </location>
</feature>
<dbReference type="InterPro" id="IPR001878">
    <property type="entry name" value="Znf_CCHC"/>
</dbReference>
<evidence type="ECO:0000256" key="1">
    <source>
        <dbReference type="PROSITE-ProRule" id="PRU00047"/>
    </source>
</evidence>
<dbReference type="PANTHER" id="PTHR34222">
    <property type="entry name" value="GAG_PRE-INTEGRS DOMAIN-CONTAINING PROTEIN"/>
    <property type="match status" value="1"/>
</dbReference>
<keyword evidence="1" id="KW-0479">Metal-binding</keyword>
<organism evidence="4 5">
    <name type="scientific">Phoenix dactylifera</name>
    <name type="common">Date palm</name>
    <dbReference type="NCBI Taxonomy" id="42345"/>
    <lineage>
        <taxon>Eukaryota</taxon>
        <taxon>Viridiplantae</taxon>
        <taxon>Streptophyta</taxon>
        <taxon>Embryophyta</taxon>
        <taxon>Tracheophyta</taxon>
        <taxon>Spermatophyta</taxon>
        <taxon>Magnoliopsida</taxon>
        <taxon>Liliopsida</taxon>
        <taxon>Arecaceae</taxon>
        <taxon>Coryphoideae</taxon>
        <taxon>Phoeniceae</taxon>
        <taxon>Phoenix</taxon>
    </lineage>
</organism>
<evidence type="ECO:0000256" key="2">
    <source>
        <dbReference type="SAM" id="MobiDB-lite"/>
    </source>
</evidence>
<evidence type="ECO:0000313" key="4">
    <source>
        <dbReference type="Proteomes" id="UP000228380"/>
    </source>
</evidence>
<dbReference type="OrthoDB" id="683133at2759"/>
<dbReference type="RefSeq" id="XP_038975420.1">
    <property type="nucleotide sequence ID" value="XM_039119492.1"/>
</dbReference>
<evidence type="ECO:0000259" key="3">
    <source>
        <dbReference type="PROSITE" id="PS50158"/>
    </source>
</evidence>
<reference evidence="5" key="1">
    <citation type="submission" date="2025-08" db="UniProtKB">
        <authorList>
            <consortium name="RefSeq"/>
        </authorList>
    </citation>
    <scope>IDENTIFICATION</scope>
    <source>
        <tissue evidence="5">Young leaves</tissue>
    </source>
</reference>
<gene>
    <name evidence="5" type="primary">LOC120106538</name>
</gene>
<dbReference type="AlphaFoldDB" id="A0A8B8ZMG9"/>
<feature type="region of interest" description="Disordered" evidence="2">
    <location>
        <begin position="230"/>
        <end position="258"/>
    </location>
</feature>